<protein>
    <recommendedName>
        <fullName evidence="3 10">Heme chaperone HemW</fullName>
    </recommendedName>
</protein>
<dbReference type="InterPro" id="IPR004559">
    <property type="entry name" value="HemW-like"/>
</dbReference>
<dbReference type="GO" id="GO:0005737">
    <property type="term" value="C:cytoplasm"/>
    <property type="evidence" value="ECO:0007669"/>
    <property type="project" value="UniProtKB-SubCell"/>
</dbReference>
<evidence type="ECO:0000256" key="10">
    <source>
        <dbReference type="RuleBase" id="RU364116"/>
    </source>
</evidence>
<dbReference type="InterPro" id="IPR007197">
    <property type="entry name" value="rSAM"/>
</dbReference>
<evidence type="ECO:0000256" key="2">
    <source>
        <dbReference type="ARBA" id="ARBA00006100"/>
    </source>
</evidence>
<gene>
    <name evidence="12" type="primary">hemW</name>
    <name evidence="12" type="ORF">ENS56_13735</name>
</gene>
<dbReference type="SFLD" id="SFLDG01065">
    <property type="entry name" value="anaerobic_coproporphyrinogen-I"/>
    <property type="match status" value="1"/>
</dbReference>
<dbReference type="AlphaFoldDB" id="A0A832G844"/>
<comment type="subcellular location">
    <subcellularLocation>
        <location evidence="10">Cytoplasm</location>
    </subcellularLocation>
</comment>
<evidence type="ECO:0000256" key="5">
    <source>
        <dbReference type="ARBA" id="ARBA00022691"/>
    </source>
</evidence>
<dbReference type="SMART" id="SM00729">
    <property type="entry name" value="Elp3"/>
    <property type="match status" value="1"/>
</dbReference>
<dbReference type="PANTHER" id="PTHR13932:SF5">
    <property type="entry name" value="RADICAL S-ADENOSYL METHIONINE DOMAIN-CONTAINING PROTEIN 1, MITOCHONDRIAL"/>
    <property type="match status" value="1"/>
</dbReference>
<dbReference type="SFLD" id="SFLDS00029">
    <property type="entry name" value="Radical_SAM"/>
    <property type="match status" value="1"/>
</dbReference>
<name>A0A832G844_9BACT</name>
<proteinExistence type="inferred from homology"/>
<dbReference type="GO" id="GO:0006779">
    <property type="term" value="P:porphyrin-containing compound biosynthetic process"/>
    <property type="evidence" value="ECO:0007669"/>
    <property type="project" value="InterPro"/>
</dbReference>
<keyword evidence="5 10" id="KW-0949">S-adenosyl-L-methionine</keyword>
<dbReference type="GO" id="GO:0004109">
    <property type="term" value="F:coproporphyrinogen oxidase activity"/>
    <property type="evidence" value="ECO:0007669"/>
    <property type="project" value="InterPro"/>
</dbReference>
<sequence length="376" mass="43701">MINTALYIHIPFCDHKCIYCDFYSIITSDNVDNFLKALKTEIDYYAKIYSSDRIITSLFFGGGTPSLMSAEYIDEIIRFSKQKFKFDENAEITLETNPGTVNKEKLSAFRNYGINRISIGVQSFDDDDLKFLTRIHDKQTAVSTVYNAVDAGFENISIDLIFNLPGQTKEKWEENLKQAVSLPIKHISAYSLILERGTILNKLVLDGKVKIQDEDYDAELYELTIEFLNNSGFFQYEVSNFAKSGYECIHNIAYWHHQDYIGLGPSAHSFIQNKRWWNYSSLKKYISEVELKQNAMMNFETLNHNQLQDEYIMLALRSDGIKLNEYIKRFGSDWLEKHSKEFEIMKEQNLIEIKHNTIKLTPKGYAICDEILSKIL</sequence>
<dbReference type="InterPro" id="IPR006638">
    <property type="entry name" value="Elp3/MiaA/NifB-like_rSAM"/>
</dbReference>
<evidence type="ECO:0000256" key="3">
    <source>
        <dbReference type="ARBA" id="ARBA00017228"/>
    </source>
</evidence>
<dbReference type="InterPro" id="IPR013785">
    <property type="entry name" value="Aldolase_TIM"/>
</dbReference>
<evidence type="ECO:0000256" key="1">
    <source>
        <dbReference type="ARBA" id="ARBA00001966"/>
    </source>
</evidence>
<dbReference type="Pfam" id="PF06969">
    <property type="entry name" value="HemN_C"/>
    <property type="match status" value="1"/>
</dbReference>
<evidence type="ECO:0000256" key="8">
    <source>
        <dbReference type="ARBA" id="ARBA00023014"/>
    </source>
</evidence>
<dbReference type="PROSITE" id="PS51918">
    <property type="entry name" value="RADICAL_SAM"/>
    <property type="match status" value="1"/>
</dbReference>
<comment type="similarity">
    <text evidence="2">Belongs to the anaerobic coproporphyrinogen-III oxidase family. HemW subfamily.</text>
</comment>
<dbReference type="NCBIfam" id="TIGR00539">
    <property type="entry name" value="hemN_rel"/>
    <property type="match status" value="1"/>
</dbReference>
<dbReference type="InterPro" id="IPR010723">
    <property type="entry name" value="HemN_C"/>
</dbReference>
<keyword evidence="10" id="KW-0963">Cytoplasm</keyword>
<evidence type="ECO:0000256" key="7">
    <source>
        <dbReference type="ARBA" id="ARBA00023004"/>
    </source>
</evidence>
<dbReference type="EMBL" id="DSVI01000025">
    <property type="protein sequence ID" value="HGT49093.1"/>
    <property type="molecule type" value="Genomic_DNA"/>
</dbReference>
<dbReference type="GO" id="GO:0051539">
    <property type="term" value="F:4 iron, 4 sulfur cluster binding"/>
    <property type="evidence" value="ECO:0007669"/>
    <property type="project" value="UniProtKB-UniRule"/>
</dbReference>
<evidence type="ECO:0000256" key="6">
    <source>
        <dbReference type="ARBA" id="ARBA00022723"/>
    </source>
</evidence>
<dbReference type="CDD" id="cd01335">
    <property type="entry name" value="Radical_SAM"/>
    <property type="match status" value="1"/>
</dbReference>
<dbReference type="SUPFAM" id="SSF102114">
    <property type="entry name" value="Radical SAM enzymes"/>
    <property type="match status" value="1"/>
</dbReference>
<dbReference type="InterPro" id="IPR058240">
    <property type="entry name" value="rSAM_sf"/>
</dbReference>
<dbReference type="SFLD" id="SFLDF00562">
    <property type="entry name" value="HemN-like__clustered_with_heat"/>
    <property type="match status" value="1"/>
</dbReference>
<keyword evidence="7 10" id="KW-0408">Iron</keyword>
<dbReference type="PANTHER" id="PTHR13932">
    <property type="entry name" value="COPROPORPHYRINIGEN III OXIDASE"/>
    <property type="match status" value="1"/>
</dbReference>
<organism evidence="12">
    <name type="scientific">Ignavibacterium album</name>
    <dbReference type="NCBI Taxonomy" id="591197"/>
    <lineage>
        <taxon>Bacteria</taxon>
        <taxon>Pseudomonadati</taxon>
        <taxon>Ignavibacteriota</taxon>
        <taxon>Ignavibacteria</taxon>
        <taxon>Ignavibacteriales</taxon>
        <taxon>Ignavibacteriaceae</taxon>
        <taxon>Ignavibacterium</taxon>
    </lineage>
</organism>
<reference evidence="12" key="1">
    <citation type="journal article" date="2020" name="mSystems">
        <title>Genome- and Community-Level Interaction Insights into Carbon Utilization and Element Cycling Functions of Hydrothermarchaeota in Hydrothermal Sediment.</title>
        <authorList>
            <person name="Zhou Z."/>
            <person name="Liu Y."/>
            <person name="Xu W."/>
            <person name="Pan J."/>
            <person name="Luo Z.H."/>
            <person name="Li M."/>
        </authorList>
    </citation>
    <scope>NUCLEOTIDE SEQUENCE [LARGE SCALE GENOMIC DNA]</scope>
    <source>
        <strain evidence="12">SpSt-500</strain>
    </source>
</reference>
<dbReference type="InterPro" id="IPR034505">
    <property type="entry name" value="Coproporphyrinogen-III_oxidase"/>
</dbReference>
<comment type="caution">
    <text evidence="12">The sequence shown here is derived from an EMBL/GenBank/DDBJ whole genome shotgun (WGS) entry which is preliminary data.</text>
</comment>
<dbReference type="Gene3D" id="3.20.20.70">
    <property type="entry name" value="Aldolase class I"/>
    <property type="match status" value="1"/>
</dbReference>
<evidence type="ECO:0000259" key="11">
    <source>
        <dbReference type="PROSITE" id="PS51918"/>
    </source>
</evidence>
<keyword evidence="9 10" id="KW-0143">Chaperone</keyword>
<dbReference type="Pfam" id="PF04055">
    <property type="entry name" value="Radical_SAM"/>
    <property type="match status" value="1"/>
</dbReference>
<dbReference type="GO" id="GO:0046872">
    <property type="term" value="F:metal ion binding"/>
    <property type="evidence" value="ECO:0007669"/>
    <property type="project" value="UniProtKB-UniRule"/>
</dbReference>
<evidence type="ECO:0000256" key="9">
    <source>
        <dbReference type="ARBA" id="ARBA00023186"/>
    </source>
</evidence>
<evidence type="ECO:0000256" key="4">
    <source>
        <dbReference type="ARBA" id="ARBA00022617"/>
    </source>
</evidence>
<keyword evidence="6 10" id="KW-0479">Metal-binding</keyword>
<accession>A0A832G844</accession>
<evidence type="ECO:0000313" key="12">
    <source>
        <dbReference type="EMBL" id="HGT49093.1"/>
    </source>
</evidence>
<keyword evidence="10" id="KW-0004">4Fe-4S</keyword>
<comment type="function">
    <text evidence="10">Probably acts as a heme chaperone, transferring heme to an unknown acceptor. Binds one molecule of heme per monomer, possibly covalently. Binds 1 [4Fe-4S] cluster. The cluster is coordinated with 3 cysteines and an exchangeable S-adenosyl-L-methionine.</text>
</comment>
<keyword evidence="4 10" id="KW-0349">Heme</keyword>
<feature type="domain" description="Radical SAM core" evidence="11">
    <location>
        <begin position="1"/>
        <end position="231"/>
    </location>
</feature>
<keyword evidence="8 10" id="KW-0411">Iron-sulfur</keyword>
<dbReference type="SFLD" id="SFLDF00288">
    <property type="entry name" value="HemN-like__clustered_with_nucl"/>
    <property type="match status" value="1"/>
</dbReference>
<comment type="cofactor">
    <cofactor evidence="1">
        <name>[4Fe-4S] cluster</name>
        <dbReference type="ChEBI" id="CHEBI:49883"/>
    </cofactor>
</comment>